<dbReference type="EMBL" id="BOOR01000056">
    <property type="protein sequence ID" value="GII57812.1"/>
    <property type="molecule type" value="Genomic_DNA"/>
</dbReference>
<sequence>MIRKVLAGCLVAAPVLFTATEFTRLLVESRDESGSPEGTLTAIAEARGVWEIFGWLVVVTAPAWLAAMLGLVEGLRQIRERWAFITGAVAVIGALGWAMHQAAYVELNAIAAHHRPAGDLALSILDGAGGTGMEDATLIVMVVGQLLGPLLVVLGYARAGVVPWWAFACVPAWLIVTMFAGSLSPTLSLANLLLLPPFVMVARLLVSPVHRADQVGSPSAVTG</sequence>
<dbReference type="Proteomes" id="UP000605992">
    <property type="component" value="Unassembled WGS sequence"/>
</dbReference>
<dbReference type="AlphaFoldDB" id="A0A8J3V5L9"/>
<feature type="transmembrane region" description="Helical" evidence="1">
    <location>
        <begin position="189"/>
        <end position="206"/>
    </location>
</feature>
<evidence type="ECO:0000256" key="1">
    <source>
        <dbReference type="SAM" id="Phobius"/>
    </source>
</evidence>
<dbReference type="RefSeq" id="WP_203947930.1">
    <property type="nucleotide sequence ID" value="NZ_BOOR01000056.1"/>
</dbReference>
<feature type="transmembrane region" description="Helical" evidence="1">
    <location>
        <begin position="136"/>
        <end position="157"/>
    </location>
</feature>
<feature type="transmembrane region" description="Helical" evidence="1">
    <location>
        <begin position="82"/>
        <end position="99"/>
    </location>
</feature>
<feature type="transmembrane region" description="Helical" evidence="1">
    <location>
        <begin position="164"/>
        <end position="183"/>
    </location>
</feature>
<keyword evidence="1" id="KW-1133">Transmembrane helix</keyword>
<keyword evidence="1" id="KW-0472">Membrane</keyword>
<accession>A0A8J3V5L9</accession>
<keyword evidence="1" id="KW-0812">Transmembrane</keyword>
<comment type="caution">
    <text evidence="2">The sequence shown here is derived from an EMBL/GenBank/DDBJ whole genome shotgun (WGS) entry which is preliminary data.</text>
</comment>
<evidence type="ECO:0000313" key="2">
    <source>
        <dbReference type="EMBL" id="GII57812.1"/>
    </source>
</evidence>
<evidence type="ECO:0008006" key="4">
    <source>
        <dbReference type="Google" id="ProtNLM"/>
    </source>
</evidence>
<name>A0A8J3V5L9_9ACTN</name>
<feature type="transmembrane region" description="Helical" evidence="1">
    <location>
        <begin position="52"/>
        <end position="75"/>
    </location>
</feature>
<organism evidence="2 3">
    <name type="scientific">Planotetraspora thailandica</name>
    <dbReference type="NCBI Taxonomy" id="487172"/>
    <lineage>
        <taxon>Bacteria</taxon>
        <taxon>Bacillati</taxon>
        <taxon>Actinomycetota</taxon>
        <taxon>Actinomycetes</taxon>
        <taxon>Streptosporangiales</taxon>
        <taxon>Streptosporangiaceae</taxon>
        <taxon>Planotetraspora</taxon>
    </lineage>
</organism>
<evidence type="ECO:0000313" key="3">
    <source>
        <dbReference type="Proteomes" id="UP000605992"/>
    </source>
</evidence>
<keyword evidence="3" id="KW-1185">Reference proteome</keyword>
<proteinExistence type="predicted"/>
<reference evidence="2" key="1">
    <citation type="submission" date="2021-01" db="EMBL/GenBank/DDBJ databases">
        <title>Whole genome shotgun sequence of Planotetraspora thailandica NBRC 104271.</title>
        <authorList>
            <person name="Komaki H."/>
            <person name="Tamura T."/>
        </authorList>
    </citation>
    <scope>NUCLEOTIDE SEQUENCE</scope>
    <source>
        <strain evidence="2">NBRC 104271</strain>
    </source>
</reference>
<gene>
    <name evidence="2" type="ORF">Pth03_62010</name>
</gene>
<protein>
    <recommendedName>
        <fullName evidence="4">DUF4386 domain-containing protein</fullName>
    </recommendedName>
</protein>